<accession>A0A6A6SI50</accession>
<feature type="region of interest" description="Disordered" evidence="1">
    <location>
        <begin position="397"/>
        <end position="423"/>
    </location>
</feature>
<dbReference type="AlphaFoldDB" id="A0A6A6SI50"/>
<dbReference type="EMBL" id="MU006776">
    <property type="protein sequence ID" value="KAF2646621.1"/>
    <property type="molecule type" value="Genomic_DNA"/>
</dbReference>
<feature type="region of interest" description="Disordered" evidence="1">
    <location>
        <begin position="1"/>
        <end position="24"/>
    </location>
</feature>
<feature type="region of interest" description="Disordered" evidence="1">
    <location>
        <begin position="241"/>
        <end position="261"/>
    </location>
</feature>
<name>A0A6A6SI50_9PLEO</name>
<organism evidence="2 3">
    <name type="scientific">Massarina eburnea CBS 473.64</name>
    <dbReference type="NCBI Taxonomy" id="1395130"/>
    <lineage>
        <taxon>Eukaryota</taxon>
        <taxon>Fungi</taxon>
        <taxon>Dikarya</taxon>
        <taxon>Ascomycota</taxon>
        <taxon>Pezizomycotina</taxon>
        <taxon>Dothideomycetes</taxon>
        <taxon>Pleosporomycetidae</taxon>
        <taxon>Pleosporales</taxon>
        <taxon>Massarineae</taxon>
        <taxon>Massarinaceae</taxon>
        <taxon>Massarina</taxon>
    </lineage>
</organism>
<evidence type="ECO:0000256" key="1">
    <source>
        <dbReference type="SAM" id="MobiDB-lite"/>
    </source>
</evidence>
<feature type="compositionally biased region" description="Low complexity" evidence="1">
    <location>
        <begin position="9"/>
        <end position="20"/>
    </location>
</feature>
<evidence type="ECO:0000313" key="2">
    <source>
        <dbReference type="EMBL" id="KAF2646621.1"/>
    </source>
</evidence>
<keyword evidence="3" id="KW-1185">Reference proteome</keyword>
<evidence type="ECO:0000313" key="3">
    <source>
        <dbReference type="Proteomes" id="UP000799753"/>
    </source>
</evidence>
<reference evidence="2" key="1">
    <citation type="journal article" date="2020" name="Stud. Mycol.">
        <title>101 Dothideomycetes genomes: a test case for predicting lifestyles and emergence of pathogens.</title>
        <authorList>
            <person name="Haridas S."/>
            <person name="Albert R."/>
            <person name="Binder M."/>
            <person name="Bloem J."/>
            <person name="Labutti K."/>
            <person name="Salamov A."/>
            <person name="Andreopoulos B."/>
            <person name="Baker S."/>
            <person name="Barry K."/>
            <person name="Bills G."/>
            <person name="Bluhm B."/>
            <person name="Cannon C."/>
            <person name="Castanera R."/>
            <person name="Culley D."/>
            <person name="Daum C."/>
            <person name="Ezra D."/>
            <person name="Gonzalez J."/>
            <person name="Henrissat B."/>
            <person name="Kuo A."/>
            <person name="Liang C."/>
            <person name="Lipzen A."/>
            <person name="Lutzoni F."/>
            <person name="Magnuson J."/>
            <person name="Mondo S."/>
            <person name="Nolan M."/>
            <person name="Ohm R."/>
            <person name="Pangilinan J."/>
            <person name="Park H.-J."/>
            <person name="Ramirez L."/>
            <person name="Alfaro M."/>
            <person name="Sun H."/>
            <person name="Tritt A."/>
            <person name="Yoshinaga Y."/>
            <person name="Zwiers L.-H."/>
            <person name="Turgeon B."/>
            <person name="Goodwin S."/>
            <person name="Spatafora J."/>
            <person name="Crous P."/>
            <person name="Grigoriev I."/>
        </authorList>
    </citation>
    <scope>NUCLEOTIDE SEQUENCE</scope>
    <source>
        <strain evidence="2">CBS 473.64</strain>
    </source>
</reference>
<sequence>MGVAVPHKQPAAALAQQLPPSQTSPIPKVEDMFFARLPAEMRLAVYKHMEDELPPRGNGRAYAGLALSCKKAYVEFRAASIEGFQRHLSTILANFKTATGFDIAVTPDFLIAKPMTKALNDMSVKDLLECEITFEINVSAIVMHDEDYALTVMGLLRPVLNCWVGRVVFLFTGMGHDVPNVPKFVSFGHTYMESLRSMISGHDHTSGERIHASHITIAWDLRHRSLAGPQILLRGGAKTLSTITPKPGNEHQTPGRAKDGAIQSGKFQDKEKDVMHMYFVHCCGPRDVGQTGLCHGDHWVAKEGHDTDLYNRPGNGKIKKVEYRDARAFGPKDGVMMRLYGDHAGLIQYTAAHEFTIWCSYTARDICTSDALSSLLGGLSLQKEIGLSSPVPVPAGSRAGVRSYARTSREYRTKGKNKGRDKSSSFILSYSSIYSRDLPHDMESLVENREPRAGNQGQGIEGRQRLLSIFATLHYVFCYFVLNGEVTPE</sequence>
<gene>
    <name evidence="2" type="ORF">P280DRAFT_525497</name>
</gene>
<feature type="compositionally biased region" description="Basic and acidic residues" evidence="1">
    <location>
        <begin position="407"/>
        <end position="423"/>
    </location>
</feature>
<proteinExistence type="predicted"/>
<protein>
    <submittedName>
        <fullName evidence="2">Uncharacterized protein</fullName>
    </submittedName>
</protein>
<dbReference type="Proteomes" id="UP000799753">
    <property type="component" value="Unassembled WGS sequence"/>
</dbReference>